<feature type="domain" description="Cep57 centrosome microtubule-binding" evidence="6">
    <location>
        <begin position="742"/>
        <end position="817"/>
    </location>
</feature>
<comment type="subcellular location">
    <subcellularLocation>
        <location evidence="1">Cytoplasm</location>
        <location evidence="1">Cytoskeleton</location>
        <location evidence="1">Microtubule organizing center</location>
    </subcellularLocation>
</comment>
<proteinExistence type="predicted"/>
<evidence type="ECO:0000256" key="2">
    <source>
        <dbReference type="ARBA" id="ARBA00022490"/>
    </source>
</evidence>
<dbReference type="GO" id="GO:0008017">
    <property type="term" value="F:microtubule binding"/>
    <property type="evidence" value="ECO:0007669"/>
    <property type="project" value="InterPro"/>
</dbReference>
<dbReference type="InterPro" id="IPR024957">
    <property type="entry name" value="Cep57_MT-bd_dom"/>
</dbReference>
<keyword evidence="4" id="KW-0175">Coiled coil</keyword>
<keyword evidence="9" id="KW-1185">Reference proteome</keyword>
<feature type="coiled-coil region" evidence="4">
    <location>
        <begin position="287"/>
        <end position="436"/>
    </location>
</feature>
<organism evidence="8 9">
    <name type="scientific">Septoria linicola</name>
    <dbReference type="NCBI Taxonomy" id="215465"/>
    <lineage>
        <taxon>Eukaryota</taxon>
        <taxon>Fungi</taxon>
        <taxon>Dikarya</taxon>
        <taxon>Ascomycota</taxon>
        <taxon>Pezizomycotina</taxon>
        <taxon>Dothideomycetes</taxon>
        <taxon>Dothideomycetidae</taxon>
        <taxon>Mycosphaerellales</taxon>
        <taxon>Mycosphaerellaceae</taxon>
        <taxon>Septoria</taxon>
    </lineage>
</organism>
<feature type="compositionally biased region" description="Basic and acidic residues" evidence="5">
    <location>
        <begin position="442"/>
        <end position="459"/>
    </location>
</feature>
<feature type="region of interest" description="Disordered" evidence="5">
    <location>
        <begin position="826"/>
        <end position="866"/>
    </location>
</feature>
<evidence type="ECO:0000256" key="4">
    <source>
        <dbReference type="SAM" id="Coils"/>
    </source>
</evidence>
<dbReference type="PANTHER" id="PTHR19336:SF9">
    <property type="entry name" value="SPINDLE POLE BODY PROTEIN PPC89"/>
    <property type="match status" value="1"/>
</dbReference>
<feature type="compositionally biased region" description="Low complexity" evidence="5">
    <location>
        <begin position="133"/>
        <end position="142"/>
    </location>
</feature>
<dbReference type="EMBL" id="CP099418">
    <property type="protein sequence ID" value="USW48237.1"/>
    <property type="molecule type" value="Genomic_DNA"/>
</dbReference>
<evidence type="ECO:0000256" key="3">
    <source>
        <dbReference type="ARBA" id="ARBA00023212"/>
    </source>
</evidence>
<dbReference type="Pfam" id="PF06657">
    <property type="entry name" value="Cep57_MT_bd"/>
    <property type="match status" value="1"/>
</dbReference>
<feature type="coiled-coil region" evidence="4">
    <location>
        <begin position="750"/>
        <end position="777"/>
    </location>
</feature>
<feature type="compositionally biased region" description="Polar residues" evidence="5">
    <location>
        <begin position="622"/>
        <end position="642"/>
    </location>
</feature>
<feature type="region of interest" description="Disordered" evidence="5">
    <location>
        <begin position="1"/>
        <end position="27"/>
    </location>
</feature>
<dbReference type="Proteomes" id="UP001056384">
    <property type="component" value="Chromosome 1"/>
</dbReference>
<evidence type="ECO:0000259" key="7">
    <source>
        <dbReference type="Pfam" id="PF14197"/>
    </source>
</evidence>
<feature type="region of interest" description="Disordered" evidence="5">
    <location>
        <begin position="441"/>
        <end position="466"/>
    </location>
</feature>
<evidence type="ECO:0000259" key="6">
    <source>
        <dbReference type="Pfam" id="PF06657"/>
    </source>
</evidence>
<keyword evidence="3" id="KW-0206">Cytoskeleton</keyword>
<evidence type="ECO:0000313" key="9">
    <source>
        <dbReference type="Proteomes" id="UP001056384"/>
    </source>
</evidence>
<sequence>MSRFSRGRAASPQINDDDDNNNDNNHLFTTATETSFKDLLHSTPQRGSNGLPLHYDQHPSPLRPEYLQDHDQDTLGSAEMSIELGRGVKRSQQQDFVDMSSNAIFSFDHHTPPLQARSNHRNGDAGLRKQASLRRATASARANDALNRNSNRAVSDTLPRRNAENEPAQATGTFSLRGSRFAGVRQVSSQYNVPKRYTVENGLEGGSQSPRRTAAANATVQSATFTAGQSFMLPDLPNITELVSGRNEGTPLVKRTTTSRTRFVSGTHRAVNALTVPQDEQAIFASLQVLGDRVAQLELEKSEAQRHVEEYEHEVIELRAQLGGQRPDSGLGSEDDDSIQLARSDKTRLQAKIKAAEERLQRTERKASVSEITVARITKERDHLVQQLASAYVANQELENENKSFRDSVDDALAENDDLKARVRELEEMISDLRSKLNLSVRSREPSRLRGESRRRSENDSQNIDIAEGLTINNTINAKRETWNTADPRSRRGSSQLNNTAKQELSSKVQREMRKQREAALAMAEDEQSAGAESRRSRSKSQTPTQRAESKVFTGHAHAAAHRGGHRKFDTAANQPHRSSGYAQKFEDDLTQLTDLDPVDVANLRRKLEEEMRTRHGKNHTRAQNEADLTSGSATQHSTARKSSMRDVTAGTNDGTAQFDVTKTVRVQSPHTADEISHSGHDIVGDISTLSNTSRRRRRSTTSEGLTSAFILPDITVAVNQVTMPVPITERSTYNPDSTDVTLRPSQTPALALATVIKHLEDEIAQLKRSCDVENKAYTSHDPAMAKRSRLACLARLDALRKQIEKRSDQVYALYDVLEAHKDDVRQDEQAAAAADQQDDADDSELGFEGFSEIGDSEDESREVRI</sequence>
<feature type="domain" description="PPC89 centrosome localisation" evidence="7">
    <location>
        <begin position="350"/>
        <end position="404"/>
    </location>
</feature>
<feature type="region of interest" description="Disordered" evidence="5">
    <location>
        <begin position="611"/>
        <end position="704"/>
    </location>
</feature>
<feature type="compositionally biased region" description="Polar residues" evidence="5">
    <location>
        <begin position="650"/>
        <end position="671"/>
    </location>
</feature>
<accession>A0A9Q9ALK1</accession>
<dbReference type="Pfam" id="PF14197">
    <property type="entry name" value="Cep57_CLD_2"/>
    <property type="match status" value="1"/>
</dbReference>
<reference evidence="8" key="1">
    <citation type="submission" date="2022-06" db="EMBL/GenBank/DDBJ databases">
        <title>Complete genome sequences of two strains of the flax pathogen Septoria linicola.</title>
        <authorList>
            <person name="Lapalu N."/>
            <person name="Simon A."/>
            <person name="Demenou B."/>
            <person name="Paumier D."/>
            <person name="Guillot M.-P."/>
            <person name="Gout L."/>
            <person name="Valade R."/>
        </authorList>
    </citation>
    <scope>NUCLEOTIDE SEQUENCE</scope>
    <source>
        <strain evidence="8">SE15195</strain>
    </source>
</reference>
<evidence type="ECO:0000256" key="1">
    <source>
        <dbReference type="ARBA" id="ARBA00004267"/>
    </source>
</evidence>
<protein>
    <submittedName>
        <fullName evidence="8">Cep57 centrosome microtubule-binding domain-containing protein</fullName>
    </submittedName>
</protein>
<dbReference type="InterPro" id="IPR025925">
    <property type="entry name" value="PPC89_CLD"/>
</dbReference>
<dbReference type="AlphaFoldDB" id="A0A9Q9ALK1"/>
<feature type="region of interest" description="Disordered" evidence="5">
    <location>
        <begin position="479"/>
        <end position="579"/>
    </location>
</feature>
<keyword evidence="2" id="KW-0963">Cytoplasm</keyword>
<feature type="compositionally biased region" description="Basic and acidic residues" evidence="5">
    <location>
        <begin position="509"/>
        <end position="518"/>
    </location>
</feature>
<feature type="compositionally biased region" description="Acidic residues" evidence="5">
    <location>
        <begin position="837"/>
        <end position="846"/>
    </location>
</feature>
<feature type="compositionally biased region" description="Acidic residues" evidence="5">
    <location>
        <begin position="855"/>
        <end position="866"/>
    </location>
</feature>
<gene>
    <name evidence="8" type="ORF">Slin15195_G015560</name>
</gene>
<name>A0A9Q9ALK1_9PEZI</name>
<evidence type="ECO:0000313" key="8">
    <source>
        <dbReference type="EMBL" id="USW48237.1"/>
    </source>
</evidence>
<feature type="compositionally biased region" description="Polar residues" evidence="5">
    <location>
        <begin position="479"/>
        <end position="508"/>
    </location>
</feature>
<feature type="region of interest" description="Disordered" evidence="5">
    <location>
        <begin position="40"/>
        <end position="68"/>
    </location>
</feature>
<feature type="compositionally biased region" description="Basic and acidic residues" evidence="5">
    <location>
        <begin position="672"/>
        <end position="684"/>
    </location>
</feature>
<evidence type="ECO:0000256" key="5">
    <source>
        <dbReference type="SAM" id="MobiDB-lite"/>
    </source>
</evidence>
<dbReference type="GO" id="GO:0005815">
    <property type="term" value="C:microtubule organizing center"/>
    <property type="evidence" value="ECO:0007669"/>
    <property type="project" value="UniProtKB-SubCell"/>
</dbReference>
<dbReference type="InterPro" id="IPR051756">
    <property type="entry name" value="Centrosomal_MT-associated"/>
</dbReference>
<dbReference type="PANTHER" id="PTHR19336">
    <property type="entry name" value="UNCHARACTERIZED DUF1167"/>
    <property type="match status" value="1"/>
</dbReference>
<feature type="region of interest" description="Disordered" evidence="5">
    <location>
        <begin position="108"/>
        <end position="174"/>
    </location>
</feature>